<feature type="region of interest" description="Disordered" evidence="1">
    <location>
        <begin position="1"/>
        <end position="122"/>
    </location>
</feature>
<dbReference type="AlphaFoldDB" id="A0AA35WIZ3"/>
<evidence type="ECO:0000313" key="3">
    <source>
        <dbReference type="Proteomes" id="UP001174909"/>
    </source>
</evidence>
<feature type="compositionally biased region" description="Basic and acidic residues" evidence="1">
    <location>
        <begin position="51"/>
        <end position="104"/>
    </location>
</feature>
<dbReference type="EMBL" id="CASHTH010001499">
    <property type="protein sequence ID" value="CAI8016135.1"/>
    <property type="molecule type" value="Genomic_DNA"/>
</dbReference>
<feature type="compositionally biased region" description="Polar residues" evidence="1">
    <location>
        <begin position="1"/>
        <end position="18"/>
    </location>
</feature>
<protein>
    <recommendedName>
        <fullName evidence="4">PHD-type domain-containing protein</fullName>
    </recommendedName>
</protein>
<accession>A0AA35WIZ3</accession>
<evidence type="ECO:0000313" key="2">
    <source>
        <dbReference type="EMBL" id="CAI8016135.1"/>
    </source>
</evidence>
<keyword evidence="3" id="KW-1185">Reference proteome</keyword>
<evidence type="ECO:0008006" key="4">
    <source>
        <dbReference type="Google" id="ProtNLM"/>
    </source>
</evidence>
<gene>
    <name evidence="2" type="ORF">GBAR_LOCUS9922</name>
</gene>
<feature type="compositionally biased region" description="Low complexity" evidence="1">
    <location>
        <begin position="24"/>
        <end position="33"/>
    </location>
</feature>
<dbReference type="Proteomes" id="UP001174909">
    <property type="component" value="Unassembled WGS sequence"/>
</dbReference>
<proteinExistence type="predicted"/>
<feature type="non-terminal residue" evidence="2">
    <location>
        <position position="1"/>
    </location>
</feature>
<evidence type="ECO:0000256" key="1">
    <source>
        <dbReference type="SAM" id="MobiDB-lite"/>
    </source>
</evidence>
<organism evidence="2 3">
    <name type="scientific">Geodia barretti</name>
    <name type="common">Barrett's horny sponge</name>
    <dbReference type="NCBI Taxonomy" id="519541"/>
    <lineage>
        <taxon>Eukaryota</taxon>
        <taxon>Metazoa</taxon>
        <taxon>Porifera</taxon>
        <taxon>Demospongiae</taxon>
        <taxon>Heteroscleromorpha</taxon>
        <taxon>Tetractinellida</taxon>
        <taxon>Astrophorina</taxon>
        <taxon>Geodiidae</taxon>
        <taxon>Geodia</taxon>
    </lineage>
</organism>
<name>A0AA35WIZ3_GEOBA</name>
<comment type="caution">
    <text evidence="2">The sequence shown here is derived from an EMBL/GenBank/DDBJ whole genome shotgun (WGS) entry which is preliminary data.</text>
</comment>
<sequence length="192" mass="21899">ATTTRSPSAADQSLSQSVAKPRRSSSSGLSSERSISKYLTLPPKPTHPKRLALEEKERKKTEREEKKRQREEEQKRKAEERQRKAETKANKVKEAAEKRKEKAKGAGKRKVSNEATDIPMPPKKRVCKLSQMESDDPEINTDMCCVCSILYSEDRTGKEWIECACGRWLHEECGEDCILDSNGRERFCPICL</sequence>
<reference evidence="2" key="1">
    <citation type="submission" date="2023-03" db="EMBL/GenBank/DDBJ databases">
        <authorList>
            <person name="Steffen K."/>
            <person name="Cardenas P."/>
        </authorList>
    </citation>
    <scope>NUCLEOTIDE SEQUENCE</scope>
</reference>